<evidence type="ECO:0000313" key="3">
    <source>
        <dbReference type="EMBL" id="MDT0354094.1"/>
    </source>
</evidence>
<dbReference type="Pfam" id="PF13592">
    <property type="entry name" value="HTH_33"/>
    <property type="match status" value="1"/>
</dbReference>
<name>A0ABU2NJM1_9PSEU</name>
<evidence type="ECO:0000259" key="1">
    <source>
        <dbReference type="Pfam" id="PF13358"/>
    </source>
</evidence>
<protein>
    <submittedName>
        <fullName evidence="3">IS630 family transposase</fullName>
    </submittedName>
</protein>
<organism evidence="3 4">
    <name type="scientific">Pseudonocardia charpentierae</name>
    <dbReference type="NCBI Taxonomy" id="3075545"/>
    <lineage>
        <taxon>Bacteria</taxon>
        <taxon>Bacillati</taxon>
        <taxon>Actinomycetota</taxon>
        <taxon>Actinomycetes</taxon>
        <taxon>Pseudonocardiales</taxon>
        <taxon>Pseudonocardiaceae</taxon>
        <taxon>Pseudonocardia</taxon>
    </lineage>
</organism>
<dbReference type="Pfam" id="PF13358">
    <property type="entry name" value="DDE_3"/>
    <property type="match status" value="1"/>
</dbReference>
<gene>
    <name evidence="3" type="ORF">RM445_31990</name>
</gene>
<evidence type="ECO:0000259" key="2">
    <source>
        <dbReference type="Pfam" id="PF13592"/>
    </source>
</evidence>
<keyword evidence="4" id="KW-1185">Reference proteome</keyword>
<proteinExistence type="predicted"/>
<dbReference type="SUPFAM" id="SSF46689">
    <property type="entry name" value="Homeodomain-like"/>
    <property type="match status" value="1"/>
</dbReference>
<sequence>MRDNDGRKLDHQTLEAMRLRAVDAVESGVHPEDVAASLGMGRGTVYGWLAKYREGGRDALKARPVPGRPPKLSGEQMRRLYTLIAGADPRQLEFGFALWTRDMVRTLIRREFRISLSAVSVGRLLRTLGLSPQRPLWRAWQADPDAVARWKEQEFPAIRAQARADGATIYFGDEAGIRSDYHAGTTWAPVGATPVVKATGARHSLNMISAVTAKGLLRFSTYTGSLTGARFIEFCRKLIADTDGPVYLVVDGHPTHRSKAVKEFVASTDGQLRLFVLPAYSPQLNPDEWVWKNVKHDRVGRTSATGPDDFKAKVISALRRLQKMPHIIRAFFADPDLRYITA</sequence>
<dbReference type="InterPro" id="IPR036397">
    <property type="entry name" value="RNaseH_sf"/>
</dbReference>
<dbReference type="InterPro" id="IPR047655">
    <property type="entry name" value="Transpos_IS630-like"/>
</dbReference>
<evidence type="ECO:0000313" key="4">
    <source>
        <dbReference type="Proteomes" id="UP001183202"/>
    </source>
</evidence>
<dbReference type="PANTHER" id="PTHR46564:SF1">
    <property type="entry name" value="TRANSPOSASE"/>
    <property type="match status" value="1"/>
</dbReference>
<dbReference type="InterPro" id="IPR025959">
    <property type="entry name" value="Winged_HTH_dom"/>
</dbReference>
<reference evidence="4" key="1">
    <citation type="submission" date="2023-07" db="EMBL/GenBank/DDBJ databases">
        <title>30 novel species of actinomycetes from the DSMZ collection.</title>
        <authorList>
            <person name="Nouioui I."/>
        </authorList>
    </citation>
    <scope>NUCLEOTIDE SEQUENCE [LARGE SCALE GENOMIC DNA]</scope>
    <source>
        <strain evidence="4">DSM 45834</strain>
    </source>
</reference>
<dbReference type="Pfam" id="PF13551">
    <property type="entry name" value="HTH_29"/>
    <property type="match status" value="1"/>
</dbReference>
<dbReference type="RefSeq" id="WP_311560602.1">
    <property type="nucleotide sequence ID" value="NZ_JAVREJ010000091.1"/>
</dbReference>
<dbReference type="NCBIfam" id="NF033545">
    <property type="entry name" value="transpos_IS630"/>
    <property type="match status" value="1"/>
</dbReference>
<dbReference type="InterPro" id="IPR009057">
    <property type="entry name" value="Homeodomain-like_sf"/>
</dbReference>
<dbReference type="PANTHER" id="PTHR46564">
    <property type="entry name" value="TRANSPOSASE"/>
    <property type="match status" value="1"/>
</dbReference>
<comment type="caution">
    <text evidence="3">The sequence shown here is derived from an EMBL/GenBank/DDBJ whole genome shotgun (WGS) entry which is preliminary data.</text>
</comment>
<feature type="domain" description="Tc1-like transposase DDE" evidence="1">
    <location>
        <begin position="169"/>
        <end position="297"/>
    </location>
</feature>
<dbReference type="Proteomes" id="UP001183202">
    <property type="component" value="Unassembled WGS sequence"/>
</dbReference>
<dbReference type="Gene3D" id="3.30.420.10">
    <property type="entry name" value="Ribonuclease H-like superfamily/Ribonuclease H"/>
    <property type="match status" value="1"/>
</dbReference>
<feature type="domain" description="Winged helix-turn helix" evidence="2">
    <location>
        <begin position="96"/>
        <end position="153"/>
    </location>
</feature>
<dbReference type="EMBL" id="JAVREJ010000091">
    <property type="protein sequence ID" value="MDT0354094.1"/>
    <property type="molecule type" value="Genomic_DNA"/>
</dbReference>
<accession>A0ABU2NJM1</accession>
<dbReference type="InterPro" id="IPR038717">
    <property type="entry name" value="Tc1-like_DDE_dom"/>
</dbReference>